<dbReference type="OrthoDB" id="6618542at2759"/>
<evidence type="ECO:0000313" key="3">
    <source>
        <dbReference type="RefSeq" id="XP_025407144.1"/>
    </source>
</evidence>
<reference evidence="3" key="1">
    <citation type="submission" date="2025-08" db="UniProtKB">
        <authorList>
            <consortium name="RefSeq"/>
        </authorList>
    </citation>
    <scope>IDENTIFICATION</scope>
    <source>
        <tissue evidence="3">Whole body</tissue>
    </source>
</reference>
<dbReference type="AlphaFoldDB" id="A0A8B8F8H7"/>
<keyword evidence="2" id="KW-1185">Reference proteome</keyword>
<gene>
    <name evidence="3" type="primary">LOC112681090</name>
</gene>
<name>A0A8B8F8H7_9HEMI</name>
<dbReference type="Pfam" id="PF10551">
    <property type="entry name" value="MULE"/>
    <property type="match status" value="1"/>
</dbReference>
<dbReference type="RefSeq" id="XP_025407144.1">
    <property type="nucleotide sequence ID" value="XM_025551359.1"/>
</dbReference>
<accession>A0A8B8F8H7</accession>
<proteinExistence type="predicted"/>
<dbReference type="InterPro" id="IPR018289">
    <property type="entry name" value="MULE_transposase_dom"/>
</dbReference>
<feature type="domain" description="MULE transposase" evidence="1">
    <location>
        <begin position="74"/>
        <end position="170"/>
    </location>
</feature>
<dbReference type="Proteomes" id="UP000694846">
    <property type="component" value="Unplaced"/>
</dbReference>
<dbReference type="GeneID" id="112681090"/>
<protein>
    <submittedName>
        <fullName evidence="3">Uncharacterized protein LOC112681090</fullName>
    </submittedName>
</protein>
<organism evidence="2 3">
    <name type="scientific">Sipha flava</name>
    <name type="common">yellow sugarcane aphid</name>
    <dbReference type="NCBI Taxonomy" id="143950"/>
    <lineage>
        <taxon>Eukaryota</taxon>
        <taxon>Metazoa</taxon>
        <taxon>Ecdysozoa</taxon>
        <taxon>Arthropoda</taxon>
        <taxon>Hexapoda</taxon>
        <taxon>Insecta</taxon>
        <taxon>Pterygota</taxon>
        <taxon>Neoptera</taxon>
        <taxon>Paraneoptera</taxon>
        <taxon>Hemiptera</taxon>
        <taxon>Sternorrhyncha</taxon>
        <taxon>Aphidomorpha</taxon>
        <taxon>Aphidoidea</taxon>
        <taxon>Aphididae</taxon>
        <taxon>Sipha</taxon>
    </lineage>
</organism>
<sequence length="172" mass="20047">MNIGVTYTWVVDHILDLVISCGDQKHRKPSTFQIIPSTFFQQELIVNDICVAVVFANIDAIYRYREELTSVELVGVDARYKTVPQVPGNLRSFLTFQVLYKDVTFPMVYALLRSETQETYSSLLTLIRNILPLRYNRISFITDYERGLMNAIREIFPDSQLVCCWFHYTNKS</sequence>
<evidence type="ECO:0000313" key="2">
    <source>
        <dbReference type="Proteomes" id="UP000694846"/>
    </source>
</evidence>
<evidence type="ECO:0000259" key="1">
    <source>
        <dbReference type="Pfam" id="PF10551"/>
    </source>
</evidence>